<comment type="caution">
    <text evidence="2">The sequence shown here is derived from an EMBL/GenBank/DDBJ whole genome shotgun (WGS) entry which is preliminary data.</text>
</comment>
<dbReference type="Gene3D" id="3.80.10.10">
    <property type="entry name" value="Ribonuclease Inhibitor"/>
    <property type="match status" value="3"/>
</dbReference>
<name>A0ABP0GYW5_CLALP</name>
<dbReference type="Proteomes" id="UP001642483">
    <property type="component" value="Unassembled WGS sequence"/>
</dbReference>
<dbReference type="SUPFAM" id="SSF52047">
    <property type="entry name" value="RNI-like"/>
    <property type="match status" value="1"/>
</dbReference>
<sequence length="410" mass="45585">MSTSAASETKDRYTVLCQQRNVKPNDYVIKALSKSAQDYLLSSSDELRLELSGNNKLMTSTRLSDEDVEILCTIISRSTALFSLDLRYNNFSDEGAKFVGKLIKDSPSLTELNVMCNDITESGAEHIADALQSSTTLRSLKMNGNKIGNRGGMFFAQALQINNKLRELDLGDCDLGTECVIGMATVLNQNRHLRALNLNRPLLFSKQEETVVHLGRMLKVNSTLRELHLAKYDMRDFGVERLCDGLRDNYTLVYLNLSCNRISRDGAGVLAKLLRRNTPLEILDLSFNRIEEDGAKHLSAALATSNSNLKALVLVSNCIGGDGIVAVASAMNTNASLSNVYIWGNDLHEAACDAFGQLMRSKRLQQRNTDVQPYIVDGRTYLSELSHGIRRFYYWTPSYGPDVVGMDDDL</sequence>
<dbReference type="PANTHER" id="PTHR24111:SF0">
    <property type="entry name" value="LEUCINE-RICH REPEAT-CONTAINING PROTEIN"/>
    <property type="match status" value="1"/>
</dbReference>
<keyword evidence="3" id="KW-1185">Reference proteome</keyword>
<dbReference type="PANTHER" id="PTHR24111">
    <property type="entry name" value="LEUCINE-RICH REPEAT-CONTAINING PROTEIN 34"/>
    <property type="match status" value="1"/>
</dbReference>
<dbReference type="InterPro" id="IPR052201">
    <property type="entry name" value="LRR-containing_regulator"/>
</dbReference>
<evidence type="ECO:0000313" key="3">
    <source>
        <dbReference type="Proteomes" id="UP001642483"/>
    </source>
</evidence>
<evidence type="ECO:0008006" key="4">
    <source>
        <dbReference type="Google" id="ProtNLM"/>
    </source>
</evidence>
<evidence type="ECO:0000313" key="2">
    <source>
        <dbReference type="EMBL" id="CAK8696941.1"/>
    </source>
</evidence>
<reference evidence="2 3" key="1">
    <citation type="submission" date="2024-02" db="EMBL/GenBank/DDBJ databases">
        <authorList>
            <person name="Daric V."/>
            <person name="Darras S."/>
        </authorList>
    </citation>
    <scope>NUCLEOTIDE SEQUENCE [LARGE SCALE GENOMIC DNA]</scope>
</reference>
<dbReference type="InterPro" id="IPR001611">
    <property type="entry name" value="Leu-rich_rpt"/>
</dbReference>
<gene>
    <name evidence="2" type="ORF">CVLEPA_LOCUS30237</name>
</gene>
<proteinExistence type="predicted"/>
<accession>A0ABP0GYW5</accession>
<dbReference type="EMBL" id="CAWYQH010000163">
    <property type="protein sequence ID" value="CAK8696941.1"/>
    <property type="molecule type" value="Genomic_DNA"/>
</dbReference>
<dbReference type="SMART" id="SM00368">
    <property type="entry name" value="LRR_RI"/>
    <property type="match status" value="10"/>
</dbReference>
<protein>
    <recommendedName>
        <fullName evidence="4">Leucine-rich repeat-containing protein 34</fullName>
    </recommendedName>
</protein>
<dbReference type="Pfam" id="PF13516">
    <property type="entry name" value="LRR_6"/>
    <property type="match status" value="7"/>
</dbReference>
<evidence type="ECO:0000256" key="1">
    <source>
        <dbReference type="ARBA" id="ARBA00022737"/>
    </source>
</evidence>
<dbReference type="InterPro" id="IPR032675">
    <property type="entry name" value="LRR_dom_sf"/>
</dbReference>
<keyword evidence="1" id="KW-0677">Repeat</keyword>
<organism evidence="2 3">
    <name type="scientific">Clavelina lepadiformis</name>
    <name type="common">Light-bulb sea squirt</name>
    <name type="synonym">Ascidia lepadiformis</name>
    <dbReference type="NCBI Taxonomy" id="159417"/>
    <lineage>
        <taxon>Eukaryota</taxon>
        <taxon>Metazoa</taxon>
        <taxon>Chordata</taxon>
        <taxon>Tunicata</taxon>
        <taxon>Ascidiacea</taxon>
        <taxon>Aplousobranchia</taxon>
        <taxon>Clavelinidae</taxon>
        <taxon>Clavelina</taxon>
    </lineage>
</organism>